<evidence type="ECO:0000313" key="2">
    <source>
        <dbReference type="Proteomes" id="UP001201980"/>
    </source>
</evidence>
<dbReference type="PANTHER" id="PTHR28037">
    <property type="entry name" value="ALCOHOL O-ACETYLTRANSFERASE 1-RELATED"/>
    <property type="match status" value="1"/>
</dbReference>
<comment type="caution">
    <text evidence="1">The sequence shown here is derived from an EMBL/GenBank/DDBJ whole genome shotgun (WGS) entry which is preliminary data.</text>
</comment>
<reference evidence="1" key="1">
    <citation type="submission" date="2022-07" db="EMBL/GenBank/DDBJ databases">
        <title>Draft genome sequence of Zalerion maritima ATCC 34329, a (micro)plastics degrading marine fungus.</title>
        <authorList>
            <person name="Paco A."/>
            <person name="Goncalves M.F.M."/>
            <person name="Rocha-Santos T.A.P."/>
            <person name="Alves A."/>
        </authorList>
    </citation>
    <scope>NUCLEOTIDE SEQUENCE</scope>
    <source>
        <strain evidence="1">ATCC 34329</strain>
    </source>
</reference>
<dbReference type="Pfam" id="PF07247">
    <property type="entry name" value="AATase"/>
    <property type="match status" value="1"/>
</dbReference>
<dbReference type="SUPFAM" id="SSF52777">
    <property type="entry name" value="CoA-dependent acyltransferases"/>
    <property type="match status" value="1"/>
</dbReference>
<accession>A0AAD5RKY3</accession>
<dbReference type="EMBL" id="JAKWBI020000345">
    <property type="protein sequence ID" value="KAJ2896214.1"/>
    <property type="molecule type" value="Genomic_DNA"/>
</dbReference>
<keyword evidence="2" id="KW-1185">Reference proteome</keyword>
<name>A0AAD5RKY3_9PEZI</name>
<dbReference type="GO" id="GO:0008080">
    <property type="term" value="F:N-acetyltransferase activity"/>
    <property type="evidence" value="ECO:0007669"/>
    <property type="project" value="TreeGrafter"/>
</dbReference>
<gene>
    <name evidence="1" type="ORF">MKZ38_005743</name>
</gene>
<sequence>MEPFVSSTVAAGDAAGIRLRDLRDYERFRVVQHDLGFHLTVSVVGLYTVRSIPQEDIMPVLLLAAKAVAEEHPNLCLQVRGGQDDTLHFVHLPRFDLGKMVVFHHSSPVRYNRHNSRLERVEKMLSEESNTPFQDSNLPLWRMTVLDLGPKDDGLHATELAVNLTFHHAIADGKSGQAFHDSLLRALQQTRVTSGKPNQLGTIVETPSRDPAPALEDTLAYKTSWMSSVRRWTLPCLQPEKLGPAISDHRWTGSSFVPPSGGNDQTGIRLMFISKAIIDILRRRCRQESTSVTALLQVAVATVLLNLFDKADSVRCATALSVRRFLPASAGIDETQMGLWIDAYYTDCSRSQAFREAPHGPRPNHTVSWDECRRHKKIIKYHLKKGDCDLSFRSFHGEPDYATKLRDRAGRQRSNSYSVTNIGVFEASAQTQSVLKALVGTRKWELTKMVLSQSAHTNGSAVQFCGASTVEGGLAISLNWQRGVVSDSKIDSMRDDLQSLLECLAQES</sequence>
<dbReference type="InterPro" id="IPR023213">
    <property type="entry name" value="CAT-like_dom_sf"/>
</dbReference>
<organism evidence="1 2">
    <name type="scientific">Zalerion maritima</name>
    <dbReference type="NCBI Taxonomy" id="339359"/>
    <lineage>
        <taxon>Eukaryota</taxon>
        <taxon>Fungi</taxon>
        <taxon>Dikarya</taxon>
        <taxon>Ascomycota</taxon>
        <taxon>Pezizomycotina</taxon>
        <taxon>Sordariomycetes</taxon>
        <taxon>Lulworthiomycetidae</taxon>
        <taxon>Lulworthiales</taxon>
        <taxon>Lulworthiaceae</taxon>
        <taxon>Zalerion</taxon>
    </lineage>
</organism>
<dbReference type="InterPro" id="IPR052058">
    <property type="entry name" value="Alcohol_O-acetyltransferase"/>
</dbReference>
<dbReference type="AlphaFoldDB" id="A0AAD5RKY3"/>
<protein>
    <recommendedName>
        <fullName evidence="3">Alcohol acetyltransferase</fullName>
    </recommendedName>
</protein>
<evidence type="ECO:0008006" key="3">
    <source>
        <dbReference type="Google" id="ProtNLM"/>
    </source>
</evidence>
<dbReference type="PANTHER" id="PTHR28037:SF1">
    <property type="entry name" value="ALCOHOL O-ACETYLTRANSFERASE 1-RELATED"/>
    <property type="match status" value="1"/>
</dbReference>
<dbReference type="InterPro" id="IPR010828">
    <property type="entry name" value="Atf2/Sli1-like"/>
</dbReference>
<proteinExistence type="predicted"/>
<dbReference type="Proteomes" id="UP001201980">
    <property type="component" value="Unassembled WGS sequence"/>
</dbReference>
<evidence type="ECO:0000313" key="1">
    <source>
        <dbReference type="EMBL" id="KAJ2896214.1"/>
    </source>
</evidence>
<dbReference type="Gene3D" id="3.30.559.10">
    <property type="entry name" value="Chloramphenicol acetyltransferase-like domain"/>
    <property type="match status" value="1"/>
</dbReference>